<organism evidence="1 2">
    <name type="scientific">Catharanthus roseus</name>
    <name type="common">Madagascar periwinkle</name>
    <name type="synonym">Vinca rosea</name>
    <dbReference type="NCBI Taxonomy" id="4058"/>
    <lineage>
        <taxon>Eukaryota</taxon>
        <taxon>Viridiplantae</taxon>
        <taxon>Streptophyta</taxon>
        <taxon>Embryophyta</taxon>
        <taxon>Tracheophyta</taxon>
        <taxon>Spermatophyta</taxon>
        <taxon>Magnoliopsida</taxon>
        <taxon>eudicotyledons</taxon>
        <taxon>Gunneridae</taxon>
        <taxon>Pentapetalae</taxon>
        <taxon>asterids</taxon>
        <taxon>lamiids</taxon>
        <taxon>Gentianales</taxon>
        <taxon>Apocynaceae</taxon>
        <taxon>Rauvolfioideae</taxon>
        <taxon>Vinceae</taxon>
        <taxon>Catharanthinae</taxon>
        <taxon>Catharanthus</taxon>
    </lineage>
</organism>
<gene>
    <name evidence="1" type="ORF">M9H77_02988</name>
</gene>
<evidence type="ECO:0000313" key="1">
    <source>
        <dbReference type="EMBL" id="KAI5681760.1"/>
    </source>
</evidence>
<accession>A0ACC0CA52</accession>
<proteinExistence type="predicted"/>
<name>A0ACC0CA52_CATRO</name>
<evidence type="ECO:0000313" key="2">
    <source>
        <dbReference type="Proteomes" id="UP001060085"/>
    </source>
</evidence>
<keyword evidence="2" id="KW-1185">Reference proteome</keyword>
<protein>
    <submittedName>
        <fullName evidence="1">Uncharacterized protein</fullName>
    </submittedName>
</protein>
<comment type="caution">
    <text evidence="1">The sequence shown here is derived from an EMBL/GenBank/DDBJ whole genome shotgun (WGS) entry which is preliminary data.</text>
</comment>
<dbReference type="EMBL" id="CM044701">
    <property type="protein sequence ID" value="KAI5681760.1"/>
    <property type="molecule type" value="Genomic_DNA"/>
</dbReference>
<dbReference type="Proteomes" id="UP001060085">
    <property type="component" value="Linkage Group LG01"/>
</dbReference>
<reference evidence="2" key="1">
    <citation type="journal article" date="2023" name="Nat. Plants">
        <title>Single-cell RNA sequencing provides a high-resolution roadmap for understanding the multicellular compartmentation of specialized metabolism.</title>
        <authorList>
            <person name="Sun S."/>
            <person name="Shen X."/>
            <person name="Li Y."/>
            <person name="Li Y."/>
            <person name="Wang S."/>
            <person name="Li R."/>
            <person name="Zhang H."/>
            <person name="Shen G."/>
            <person name="Guo B."/>
            <person name="Wei J."/>
            <person name="Xu J."/>
            <person name="St-Pierre B."/>
            <person name="Chen S."/>
            <person name="Sun C."/>
        </authorList>
    </citation>
    <scope>NUCLEOTIDE SEQUENCE [LARGE SCALE GENOMIC DNA]</scope>
</reference>
<sequence>MQQSIEAFSRQFQEIVRDVDELKKGKRSAIIEQRVRDNLGGVPSSHHQKTYDNGWGIYFPSFGWGEKWKAKTTPPSSRNVVHKPQTSTYNSWPKKDETPKMAFKDNLKPEVEEKGRLITNPTRYSKCNGVGYIAINHPTKRTLVFRQDLNS</sequence>